<dbReference type="InterPro" id="IPR026913">
    <property type="entry name" value="METTL24"/>
</dbReference>
<evidence type="ECO:0000313" key="3">
    <source>
        <dbReference type="Proteomes" id="UP001432027"/>
    </source>
</evidence>
<comment type="caution">
    <text evidence="2">The sequence shown here is derived from an EMBL/GenBank/DDBJ whole genome shotgun (WGS) entry which is preliminary data.</text>
</comment>
<gene>
    <name evidence="2" type="ORF">PENTCL1PPCAC_29540</name>
</gene>
<dbReference type="AlphaFoldDB" id="A0AAV5UK30"/>
<sequence length="248" mass="27559">SFSTPVFDSQLNAFYKQQASKRKSMFESALYSDKPSVSDVLLPIVAEAHCPSLVRVGSVGDGGKWVCNPWAMPKGGLVFSLGSNNDISFERDFQQTTKYAANILTVDMNAASKDALAGLSEINAKFVRAKIADKTDLEKSPRHYTVQDLMMKTGMDHIEILKMDIEGAESTVLPQFLNTNSVCQIMVEIHEIADTPKILRAVANAGFLLQKYELNAFWMSRGLCEYSFIHESCLEKYGATFLASYLKK</sequence>
<evidence type="ECO:0000313" key="2">
    <source>
        <dbReference type="EMBL" id="GMT07366.1"/>
    </source>
</evidence>
<proteinExistence type="predicted"/>
<dbReference type="InterPro" id="IPR025714">
    <property type="entry name" value="Methyltranfer_dom"/>
</dbReference>
<dbReference type="EMBL" id="BTSX01000006">
    <property type="protein sequence ID" value="GMT07366.1"/>
    <property type="molecule type" value="Genomic_DNA"/>
</dbReference>
<reference evidence="2" key="1">
    <citation type="submission" date="2023-10" db="EMBL/GenBank/DDBJ databases">
        <title>Genome assembly of Pristionchus species.</title>
        <authorList>
            <person name="Yoshida K."/>
            <person name="Sommer R.J."/>
        </authorList>
    </citation>
    <scope>NUCLEOTIDE SEQUENCE</scope>
    <source>
        <strain evidence="2">RS0144</strain>
    </source>
</reference>
<dbReference type="Gene3D" id="3.40.50.150">
    <property type="entry name" value="Vaccinia Virus protein VP39"/>
    <property type="match status" value="1"/>
</dbReference>
<dbReference type="InterPro" id="IPR029063">
    <property type="entry name" value="SAM-dependent_MTases_sf"/>
</dbReference>
<keyword evidence="3" id="KW-1185">Reference proteome</keyword>
<accession>A0AAV5UK30</accession>
<dbReference type="Pfam" id="PF13383">
    <property type="entry name" value="Methyltransf_22"/>
    <property type="match status" value="1"/>
</dbReference>
<evidence type="ECO:0000259" key="1">
    <source>
        <dbReference type="Pfam" id="PF13383"/>
    </source>
</evidence>
<organism evidence="2 3">
    <name type="scientific">Pristionchus entomophagus</name>
    <dbReference type="NCBI Taxonomy" id="358040"/>
    <lineage>
        <taxon>Eukaryota</taxon>
        <taxon>Metazoa</taxon>
        <taxon>Ecdysozoa</taxon>
        <taxon>Nematoda</taxon>
        <taxon>Chromadorea</taxon>
        <taxon>Rhabditida</taxon>
        <taxon>Rhabditina</taxon>
        <taxon>Diplogasteromorpha</taxon>
        <taxon>Diplogasteroidea</taxon>
        <taxon>Neodiplogasteridae</taxon>
        <taxon>Pristionchus</taxon>
    </lineage>
</organism>
<feature type="non-terminal residue" evidence="2">
    <location>
        <position position="1"/>
    </location>
</feature>
<feature type="domain" description="Methyltransferase" evidence="1">
    <location>
        <begin position="47"/>
        <end position="216"/>
    </location>
</feature>
<protein>
    <recommendedName>
        <fullName evidence="1">Methyltransferase domain-containing protein</fullName>
    </recommendedName>
</protein>
<dbReference type="PANTHER" id="PTHR32026:SF27">
    <property type="entry name" value="METHYLTRANSFERASE FKBM DOMAIN-CONTAINING PROTEIN-RELATED"/>
    <property type="match status" value="1"/>
</dbReference>
<dbReference type="PANTHER" id="PTHR32026">
    <property type="entry name" value="METHYLTRANSFERASE-LIKE PROTEIN 24"/>
    <property type="match status" value="1"/>
</dbReference>
<dbReference type="Proteomes" id="UP001432027">
    <property type="component" value="Unassembled WGS sequence"/>
</dbReference>
<name>A0AAV5UK30_9BILA</name>